<protein>
    <submittedName>
        <fullName evidence="4">WGS project CCBQ000000000 data, contig 00058</fullName>
    </submittedName>
</protein>
<evidence type="ECO:0000259" key="3">
    <source>
        <dbReference type="PROSITE" id="PS50048"/>
    </source>
</evidence>
<sequence length="795" mass="87327">MPRPSGQVDRTVSSSGSLPGNVVQRGIVRYYPDDEERPNAAQVMLTAQRKTGKIDNEKQQIKKQQQLQVKPGENQQRRRLELPDRSLHAPRLNPLIHLAMSPTAAPNNTPVEESDSQYGAFSPLPGHSPENSGSKPQTEVLPPHPRPHLGTTTTAQEKEVFSAKIGEEADKNDAGHVGSDSSRGEHASVNTPAVSINSGDALPSTRDRADRLYQSLQTPVYLFPNDGSRGGHVSETDTLHDSRKSDRLKDGIEGNHGVRNASVIRRGSHSLGRNNSGQHSGHLRTASHGAIVSGITAPSSSPCLGMTADYRNRDLHGTESAMTPKRLHFDCSTEKIDPGAGISSISAQKINITSLLNSRSTAESISPPPSTAENEYAIHFPSSAASNPHSTGSYLQPKYQNHHPQVSSTMNRIVSPNYMFEADHGPGPFGNISSSSNSRGSNTGSSANSNTNNANITYQPKYFNTKFDELRNRVLLGSSQAFPEAESANKYPYNSNGGNPTSNDQDANVDAEAAAIISQMRSSPLPPFNEQFGTGSRNSRPNSSLSSQSIQNNAFHSFSKRVLPTPVLRVNQRPFSGNQDEQVIMEEDDDGEDYGDGEFENEDSEPKAPETVAWNKNGKRRLSRRRSGPPHYQSQLKGLKISDVDNQENSYYPSTDVSENSIQVKRSRSSSLSTETSALLSPDSKNAKQLKFKESNFNNDVSNEQMVKSSDQIKKRNATGARSRTGCWICRLRKKKCTEEKPQCQNCVRLHLECFYDIVKPDFISDPTKKAAKLDEIKKKTKEAKRQAMKKKTWL</sequence>
<feature type="compositionally biased region" description="Low complexity" evidence="2">
    <location>
        <begin position="431"/>
        <end position="456"/>
    </location>
</feature>
<feature type="compositionally biased region" description="Low complexity" evidence="2">
    <location>
        <begin position="536"/>
        <end position="549"/>
    </location>
</feature>
<feature type="region of interest" description="Disordered" evidence="2">
    <location>
        <begin position="522"/>
        <end position="549"/>
    </location>
</feature>
<evidence type="ECO:0000313" key="5">
    <source>
        <dbReference type="Proteomes" id="UP000031516"/>
    </source>
</evidence>
<dbReference type="InterPro" id="IPR036864">
    <property type="entry name" value="Zn2-C6_fun-type_DNA-bd_sf"/>
</dbReference>
<feature type="compositionally biased region" description="Polar residues" evidence="2">
    <location>
        <begin position="8"/>
        <end position="18"/>
    </location>
</feature>
<organism evidence="4 5">
    <name type="scientific">Kluyveromyces dobzhanskii CBS 2104</name>
    <dbReference type="NCBI Taxonomy" id="1427455"/>
    <lineage>
        <taxon>Eukaryota</taxon>
        <taxon>Fungi</taxon>
        <taxon>Dikarya</taxon>
        <taxon>Ascomycota</taxon>
        <taxon>Saccharomycotina</taxon>
        <taxon>Saccharomycetes</taxon>
        <taxon>Saccharomycetales</taxon>
        <taxon>Saccharomycetaceae</taxon>
        <taxon>Kluyveromyces</taxon>
    </lineage>
</organism>
<feature type="region of interest" description="Disordered" evidence="2">
    <location>
        <begin position="222"/>
        <end position="254"/>
    </location>
</feature>
<dbReference type="Pfam" id="PF00172">
    <property type="entry name" value="Zn_clus"/>
    <property type="match status" value="1"/>
</dbReference>
<evidence type="ECO:0000256" key="2">
    <source>
        <dbReference type="SAM" id="MobiDB-lite"/>
    </source>
</evidence>
<feature type="compositionally biased region" description="Polar residues" evidence="2">
    <location>
        <begin position="188"/>
        <end position="198"/>
    </location>
</feature>
<keyword evidence="5" id="KW-1185">Reference proteome</keyword>
<feature type="region of interest" description="Disordered" evidence="2">
    <location>
        <begin position="101"/>
        <end position="205"/>
    </location>
</feature>
<dbReference type="InterPro" id="IPR001138">
    <property type="entry name" value="Zn2Cys6_DnaBD"/>
</dbReference>
<dbReference type="CDD" id="cd00067">
    <property type="entry name" value="GAL4"/>
    <property type="match status" value="1"/>
</dbReference>
<dbReference type="SMART" id="SM00066">
    <property type="entry name" value="GAL4"/>
    <property type="match status" value="1"/>
</dbReference>
<feature type="domain" description="Zn(2)-C6 fungal-type" evidence="3">
    <location>
        <begin position="726"/>
        <end position="756"/>
    </location>
</feature>
<feature type="compositionally biased region" description="Basic and acidic residues" evidence="2">
    <location>
        <begin position="75"/>
        <end position="87"/>
    </location>
</feature>
<keyword evidence="1" id="KW-0539">Nucleus</keyword>
<feature type="region of interest" description="Disordered" evidence="2">
    <location>
        <begin position="49"/>
        <end position="88"/>
    </location>
</feature>
<dbReference type="PROSITE" id="PS50048">
    <property type="entry name" value="ZN2_CY6_FUNGAL_2"/>
    <property type="match status" value="1"/>
</dbReference>
<dbReference type="PANTHER" id="PTHR37534">
    <property type="entry name" value="TRANSCRIPTIONAL ACTIVATOR PROTEIN UGA3"/>
    <property type="match status" value="1"/>
</dbReference>
<accession>A0A0A8LB82</accession>
<feature type="compositionally biased region" description="Acidic residues" evidence="2">
    <location>
        <begin position="583"/>
        <end position="603"/>
    </location>
</feature>
<gene>
    <name evidence="4" type="ORF">KLDO_g4519</name>
</gene>
<feature type="compositionally biased region" description="Basic residues" evidence="2">
    <location>
        <begin position="617"/>
        <end position="628"/>
    </location>
</feature>
<dbReference type="OrthoDB" id="3251668at2759"/>
<dbReference type="EMBL" id="CCBQ010000047">
    <property type="protein sequence ID" value="CDO96312.1"/>
    <property type="molecule type" value="Genomic_DNA"/>
</dbReference>
<dbReference type="GO" id="GO:0000981">
    <property type="term" value="F:DNA-binding transcription factor activity, RNA polymerase II-specific"/>
    <property type="evidence" value="ECO:0007669"/>
    <property type="project" value="InterPro"/>
</dbReference>
<reference evidence="4 5" key="1">
    <citation type="submission" date="2014-03" db="EMBL/GenBank/DDBJ databases">
        <title>The genome of Kluyveromyces dobzhanskii.</title>
        <authorList>
            <person name="Nystedt B."/>
            <person name="Astrom S."/>
        </authorList>
    </citation>
    <scope>NUCLEOTIDE SEQUENCE [LARGE SCALE GENOMIC DNA]</scope>
    <source>
        <strain evidence="4 5">CBS 2104</strain>
    </source>
</reference>
<feature type="region of interest" description="Disordered" evidence="2">
    <location>
        <begin position="1"/>
        <end position="21"/>
    </location>
</feature>
<evidence type="ECO:0000256" key="1">
    <source>
        <dbReference type="ARBA" id="ARBA00023242"/>
    </source>
</evidence>
<dbReference type="PANTHER" id="PTHR37534:SF45">
    <property type="entry name" value="TRANSCRIPTIONAL REGULATORY PROTEIN UME6"/>
    <property type="match status" value="1"/>
</dbReference>
<feature type="compositionally biased region" description="Basic and acidic residues" evidence="2">
    <location>
        <begin position="156"/>
        <end position="174"/>
    </location>
</feature>
<dbReference type="PROSITE" id="PS00463">
    <property type="entry name" value="ZN2_CY6_FUNGAL_1"/>
    <property type="match status" value="1"/>
</dbReference>
<feature type="region of interest" description="Disordered" evidence="2">
    <location>
        <begin position="382"/>
        <end position="456"/>
    </location>
</feature>
<name>A0A0A8LB82_9SACH</name>
<proteinExistence type="predicted"/>
<dbReference type="Proteomes" id="UP000031516">
    <property type="component" value="Unassembled WGS sequence"/>
</dbReference>
<feature type="compositionally biased region" description="Polar residues" evidence="2">
    <location>
        <begin position="383"/>
        <end position="414"/>
    </location>
</feature>
<feature type="compositionally biased region" description="Polar residues" evidence="2">
    <location>
        <begin position="647"/>
        <end position="664"/>
    </location>
</feature>
<dbReference type="AlphaFoldDB" id="A0A0A8LB82"/>
<feature type="region of interest" description="Disordered" evidence="2">
    <location>
        <begin position="487"/>
        <end position="506"/>
    </location>
</feature>
<evidence type="ECO:0000313" key="4">
    <source>
        <dbReference type="EMBL" id="CDO96312.1"/>
    </source>
</evidence>
<feature type="compositionally biased region" description="Low complexity" evidence="2">
    <location>
        <begin position="669"/>
        <end position="681"/>
    </location>
</feature>
<dbReference type="SUPFAM" id="SSF57701">
    <property type="entry name" value="Zn2/Cys6 DNA-binding domain"/>
    <property type="match status" value="1"/>
</dbReference>
<feature type="region of interest" description="Disordered" evidence="2">
    <location>
        <begin position="570"/>
        <end position="683"/>
    </location>
</feature>
<dbReference type="Gene3D" id="4.10.240.10">
    <property type="entry name" value="Zn(2)-C6 fungal-type DNA-binding domain"/>
    <property type="match status" value="1"/>
</dbReference>
<feature type="compositionally biased region" description="Basic and acidic residues" evidence="2">
    <location>
        <begin position="232"/>
        <end position="253"/>
    </location>
</feature>
<dbReference type="GO" id="GO:0008270">
    <property type="term" value="F:zinc ion binding"/>
    <property type="evidence" value="ECO:0007669"/>
    <property type="project" value="InterPro"/>
</dbReference>
<feature type="compositionally biased region" description="Polar residues" evidence="2">
    <location>
        <begin position="104"/>
        <end position="119"/>
    </location>
</feature>
<feature type="compositionally biased region" description="Polar residues" evidence="2">
    <location>
        <begin position="492"/>
        <end position="506"/>
    </location>
</feature>
<comment type="caution">
    <text evidence="4">The sequence shown here is derived from an EMBL/GenBank/DDBJ whole genome shotgun (WGS) entry which is preliminary data.</text>
</comment>